<feature type="signal peptide" evidence="2">
    <location>
        <begin position="1"/>
        <end position="25"/>
    </location>
</feature>
<sequence>MVKLATNRLAAPLLFALLTFTSTFAAPTRYYELSVNPDHQAFSMGRSLLPHVPPALPPAPDDIAAYLAYLPEAVQRSGSDMGLEQDSLPAIDEEDEPELLLPNPQESPFSGQTEEPDLLLSNPLENSAPNQEPANEPALSNPPEYSEHNGEPELPRASPPEYSRHHEDTLLDSGPQVHAEPCRWADEEPEVPLANPPDNSDIGPYRPDRPVRSAESRQAHMTTVLRRMRGLMAEGVLQEASRITAQELEAMTPEERHALRERMEWAQAVIQANLRESQPLPHQFVYEQLEVVGGGATAQEELTLDDSESHSLTEMQTNLDEDEPLPRQFVHNHWHSGLNRPQQQRPLLTRIIKPVKKIGKFFHHHDKSTRDGDGENGGSH</sequence>
<evidence type="ECO:0000256" key="2">
    <source>
        <dbReference type="SAM" id="SignalP"/>
    </source>
</evidence>
<feature type="chain" id="PRO_5018225163" evidence="2">
    <location>
        <begin position="26"/>
        <end position="380"/>
    </location>
</feature>
<feature type="region of interest" description="Disordered" evidence="1">
    <location>
        <begin position="99"/>
        <end position="176"/>
    </location>
</feature>
<feature type="compositionally biased region" description="Low complexity" evidence="1">
    <location>
        <begin position="99"/>
        <end position="108"/>
    </location>
</feature>
<keyword evidence="4" id="KW-1185">Reference proteome</keyword>
<evidence type="ECO:0000313" key="4">
    <source>
        <dbReference type="Proteomes" id="UP000275078"/>
    </source>
</evidence>
<feature type="region of interest" description="Disordered" evidence="1">
    <location>
        <begin position="361"/>
        <end position="380"/>
    </location>
</feature>
<gene>
    <name evidence="3" type="ORF">BJ508DRAFT_331273</name>
</gene>
<dbReference type="AlphaFoldDB" id="A0A3N4HSM8"/>
<evidence type="ECO:0000256" key="1">
    <source>
        <dbReference type="SAM" id="MobiDB-lite"/>
    </source>
</evidence>
<feature type="compositionally biased region" description="Basic and acidic residues" evidence="1">
    <location>
        <begin position="145"/>
        <end position="154"/>
    </location>
</feature>
<feature type="region of interest" description="Disordered" evidence="1">
    <location>
        <begin position="188"/>
        <end position="219"/>
    </location>
</feature>
<feature type="compositionally biased region" description="Polar residues" evidence="1">
    <location>
        <begin position="123"/>
        <end position="133"/>
    </location>
</feature>
<protein>
    <submittedName>
        <fullName evidence="3">Uncharacterized protein</fullName>
    </submittedName>
</protein>
<feature type="compositionally biased region" description="Basic and acidic residues" evidence="1">
    <location>
        <begin position="206"/>
        <end position="218"/>
    </location>
</feature>
<evidence type="ECO:0000313" key="3">
    <source>
        <dbReference type="EMBL" id="RPA76307.1"/>
    </source>
</evidence>
<reference evidence="3 4" key="1">
    <citation type="journal article" date="2018" name="Nat. Ecol. Evol.">
        <title>Pezizomycetes genomes reveal the molecular basis of ectomycorrhizal truffle lifestyle.</title>
        <authorList>
            <person name="Murat C."/>
            <person name="Payen T."/>
            <person name="Noel B."/>
            <person name="Kuo A."/>
            <person name="Morin E."/>
            <person name="Chen J."/>
            <person name="Kohler A."/>
            <person name="Krizsan K."/>
            <person name="Balestrini R."/>
            <person name="Da Silva C."/>
            <person name="Montanini B."/>
            <person name="Hainaut M."/>
            <person name="Levati E."/>
            <person name="Barry K.W."/>
            <person name="Belfiori B."/>
            <person name="Cichocki N."/>
            <person name="Clum A."/>
            <person name="Dockter R.B."/>
            <person name="Fauchery L."/>
            <person name="Guy J."/>
            <person name="Iotti M."/>
            <person name="Le Tacon F."/>
            <person name="Lindquist E.A."/>
            <person name="Lipzen A."/>
            <person name="Malagnac F."/>
            <person name="Mello A."/>
            <person name="Molinier V."/>
            <person name="Miyauchi S."/>
            <person name="Poulain J."/>
            <person name="Riccioni C."/>
            <person name="Rubini A."/>
            <person name="Sitrit Y."/>
            <person name="Splivallo R."/>
            <person name="Traeger S."/>
            <person name="Wang M."/>
            <person name="Zifcakova L."/>
            <person name="Wipf D."/>
            <person name="Zambonelli A."/>
            <person name="Paolocci F."/>
            <person name="Nowrousian M."/>
            <person name="Ottonello S."/>
            <person name="Baldrian P."/>
            <person name="Spatafora J.W."/>
            <person name="Henrissat B."/>
            <person name="Nagy L.G."/>
            <person name="Aury J.M."/>
            <person name="Wincker P."/>
            <person name="Grigoriev I.V."/>
            <person name="Bonfante P."/>
            <person name="Martin F.M."/>
        </authorList>
    </citation>
    <scope>NUCLEOTIDE SEQUENCE [LARGE SCALE GENOMIC DNA]</scope>
    <source>
        <strain evidence="3 4">RN42</strain>
    </source>
</reference>
<keyword evidence="2" id="KW-0732">Signal</keyword>
<dbReference type="EMBL" id="ML119747">
    <property type="protein sequence ID" value="RPA76307.1"/>
    <property type="molecule type" value="Genomic_DNA"/>
</dbReference>
<feature type="region of interest" description="Disordered" evidence="1">
    <location>
        <begin position="305"/>
        <end position="324"/>
    </location>
</feature>
<dbReference type="Proteomes" id="UP000275078">
    <property type="component" value="Unassembled WGS sequence"/>
</dbReference>
<accession>A0A3N4HSM8</accession>
<name>A0A3N4HSM8_ASCIM</name>
<proteinExistence type="predicted"/>
<organism evidence="3 4">
    <name type="scientific">Ascobolus immersus RN42</name>
    <dbReference type="NCBI Taxonomy" id="1160509"/>
    <lineage>
        <taxon>Eukaryota</taxon>
        <taxon>Fungi</taxon>
        <taxon>Dikarya</taxon>
        <taxon>Ascomycota</taxon>
        <taxon>Pezizomycotina</taxon>
        <taxon>Pezizomycetes</taxon>
        <taxon>Pezizales</taxon>
        <taxon>Ascobolaceae</taxon>
        <taxon>Ascobolus</taxon>
    </lineage>
</organism>